<dbReference type="RefSeq" id="WP_074591271.1">
    <property type="nucleotide sequence ID" value="NZ_FNEI01000019.1"/>
</dbReference>
<evidence type="ECO:0000256" key="6">
    <source>
        <dbReference type="ARBA" id="ARBA00022989"/>
    </source>
</evidence>
<keyword evidence="9" id="KW-1185">Reference proteome</keyword>
<dbReference type="Gene3D" id="1.10.3470.10">
    <property type="entry name" value="ABC transporter involved in vitamin B12 uptake, BtuC"/>
    <property type="match status" value="1"/>
</dbReference>
<dbReference type="GO" id="GO:0033214">
    <property type="term" value="P:siderophore-iron import into cell"/>
    <property type="evidence" value="ECO:0007669"/>
    <property type="project" value="TreeGrafter"/>
</dbReference>
<keyword evidence="6" id="KW-1133">Transmembrane helix</keyword>
<dbReference type="PANTHER" id="PTHR30472">
    <property type="entry name" value="FERRIC ENTEROBACTIN TRANSPORT SYSTEM PERMEASE PROTEIN"/>
    <property type="match status" value="1"/>
</dbReference>
<evidence type="ECO:0000256" key="1">
    <source>
        <dbReference type="ARBA" id="ARBA00004651"/>
    </source>
</evidence>
<dbReference type="OrthoDB" id="4455417at2"/>
<dbReference type="SUPFAM" id="SSF81345">
    <property type="entry name" value="ABC transporter involved in vitamin B12 uptake, BtuC"/>
    <property type="match status" value="1"/>
</dbReference>
<evidence type="ECO:0000313" key="9">
    <source>
        <dbReference type="Proteomes" id="UP000182130"/>
    </source>
</evidence>
<keyword evidence="3" id="KW-0813">Transport</keyword>
<comment type="similarity">
    <text evidence="2">Belongs to the binding-protein-dependent transport system permease family. FecCD subfamily.</text>
</comment>
<name>A0A1G8XKX8_9MICC</name>
<evidence type="ECO:0000256" key="2">
    <source>
        <dbReference type="ARBA" id="ARBA00007935"/>
    </source>
</evidence>
<keyword evidence="7" id="KW-0472">Membrane</keyword>
<comment type="subcellular location">
    <subcellularLocation>
        <location evidence="1">Cell membrane</location>
        <topology evidence="1">Multi-pass membrane protein</topology>
    </subcellularLocation>
</comment>
<dbReference type="Pfam" id="PF01032">
    <property type="entry name" value="FecCD"/>
    <property type="match status" value="1"/>
</dbReference>
<dbReference type="PANTHER" id="PTHR30472:SF24">
    <property type="entry name" value="FERRIC ENTEROBACTIN TRANSPORT SYSTEM PERMEASE PROTEIN FEPG"/>
    <property type="match status" value="1"/>
</dbReference>
<dbReference type="Proteomes" id="UP000182130">
    <property type="component" value="Unassembled WGS sequence"/>
</dbReference>
<evidence type="ECO:0000256" key="4">
    <source>
        <dbReference type="ARBA" id="ARBA00022475"/>
    </source>
</evidence>
<keyword evidence="4" id="KW-1003">Cell membrane</keyword>
<dbReference type="InterPro" id="IPR000522">
    <property type="entry name" value="ABC_transptr_permease_BtuC"/>
</dbReference>
<dbReference type="AlphaFoldDB" id="A0A1G8XKX8"/>
<dbReference type="CDD" id="cd06550">
    <property type="entry name" value="TM_ABC_iron-siderophores_like"/>
    <property type="match status" value="1"/>
</dbReference>
<dbReference type="STRING" id="1045773.SAMN05216555_11941"/>
<dbReference type="InterPro" id="IPR037294">
    <property type="entry name" value="ABC_BtuC-like"/>
</dbReference>
<proteinExistence type="inferred from homology"/>
<evidence type="ECO:0000313" key="8">
    <source>
        <dbReference type="EMBL" id="SDJ90834.1"/>
    </source>
</evidence>
<dbReference type="EMBL" id="FNEI01000019">
    <property type="protein sequence ID" value="SDJ90834.1"/>
    <property type="molecule type" value="Genomic_DNA"/>
</dbReference>
<reference evidence="9" key="1">
    <citation type="submission" date="2016-10" db="EMBL/GenBank/DDBJ databases">
        <authorList>
            <person name="Varghese N."/>
            <person name="Submissions S."/>
        </authorList>
    </citation>
    <scope>NUCLEOTIDE SEQUENCE [LARGE SCALE GENOMIC DNA]</scope>
    <source>
        <strain evidence="9">CGMCC 1.10783</strain>
    </source>
</reference>
<sequence length="345" mass="34642">MSVVVYPRALWVGCAALLLLLLAVVAHLMLAGRPLGLDEVMMGLADPPGTPPRLILQIQEFRLPRTVAGALAGACLAVSGALTQNVARNPLATPEILGVTAGASLGAVAVLVLAGGGHGGLSGAAAAVGLPLAAGAGAILFGGGVFLLAMRRGQDVLDSNRMVLVGLGATALATSLVTWMLTLGDVTNASQALTWMTGSLNGRDWAAVGPMVQVALPLLLVSAAAGRWLLLGAFDDNTARGLGLPLRQSRPLLLLLAVLLAAAGTVMAGPVAFVAMVCPLAARQLCGTVVPPMAATALLGAAFVVLADLVAGFLLPQALPVGVLTTVLGAPVLIALVFRAQRRTS</sequence>
<evidence type="ECO:0000256" key="3">
    <source>
        <dbReference type="ARBA" id="ARBA00022448"/>
    </source>
</evidence>
<accession>A0A1G8XKX8</accession>
<keyword evidence="5" id="KW-0812">Transmembrane</keyword>
<evidence type="ECO:0000256" key="7">
    <source>
        <dbReference type="ARBA" id="ARBA00023136"/>
    </source>
</evidence>
<evidence type="ECO:0000256" key="5">
    <source>
        <dbReference type="ARBA" id="ARBA00022692"/>
    </source>
</evidence>
<dbReference type="GO" id="GO:0005886">
    <property type="term" value="C:plasma membrane"/>
    <property type="evidence" value="ECO:0007669"/>
    <property type="project" value="UniProtKB-SubCell"/>
</dbReference>
<protein>
    <submittedName>
        <fullName evidence="8">Iron complex transport system permease protein</fullName>
    </submittedName>
</protein>
<organism evidence="8 9">
    <name type="scientific">Arthrobacter cupressi</name>
    <dbReference type="NCBI Taxonomy" id="1045773"/>
    <lineage>
        <taxon>Bacteria</taxon>
        <taxon>Bacillati</taxon>
        <taxon>Actinomycetota</taxon>
        <taxon>Actinomycetes</taxon>
        <taxon>Micrococcales</taxon>
        <taxon>Micrococcaceae</taxon>
        <taxon>Arthrobacter</taxon>
    </lineage>
</organism>
<dbReference type="GO" id="GO:0022857">
    <property type="term" value="F:transmembrane transporter activity"/>
    <property type="evidence" value="ECO:0007669"/>
    <property type="project" value="InterPro"/>
</dbReference>
<gene>
    <name evidence="8" type="ORF">SAMN05216555_11941</name>
</gene>